<reference evidence="1" key="1">
    <citation type="submission" date="2022-04" db="EMBL/GenBank/DDBJ databases">
        <title>Genome of the entomopathogenic fungus Entomophthora muscae.</title>
        <authorList>
            <person name="Elya C."/>
            <person name="Lovett B.R."/>
            <person name="Lee E."/>
            <person name="Macias A.M."/>
            <person name="Hajek A.E."/>
            <person name="De Bivort B.L."/>
            <person name="Kasson M.T."/>
            <person name="De Fine Licht H.H."/>
            <person name="Stajich J.E."/>
        </authorList>
    </citation>
    <scope>NUCLEOTIDE SEQUENCE</scope>
    <source>
        <strain evidence="1">Berkeley</strain>
    </source>
</reference>
<accession>A0ACC2U5F6</accession>
<organism evidence="1 2">
    <name type="scientific">Entomophthora muscae</name>
    <dbReference type="NCBI Taxonomy" id="34485"/>
    <lineage>
        <taxon>Eukaryota</taxon>
        <taxon>Fungi</taxon>
        <taxon>Fungi incertae sedis</taxon>
        <taxon>Zoopagomycota</taxon>
        <taxon>Entomophthoromycotina</taxon>
        <taxon>Entomophthoromycetes</taxon>
        <taxon>Entomophthorales</taxon>
        <taxon>Entomophthoraceae</taxon>
        <taxon>Entomophthora</taxon>
    </lineage>
</organism>
<gene>
    <name evidence="1" type="ORF">DSO57_1006357</name>
</gene>
<dbReference type="EMBL" id="QTSX02001438">
    <property type="protein sequence ID" value="KAJ9082253.1"/>
    <property type="molecule type" value="Genomic_DNA"/>
</dbReference>
<comment type="caution">
    <text evidence="1">The sequence shown here is derived from an EMBL/GenBank/DDBJ whole genome shotgun (WGS) entry which is preliminary data.</text>
</comment>
<evidence type="ECO:0000313" key="2">
    <source>
        <dbReference type="Proteomes" id="UP001165960"/>
    </source>
</evidence>
<keyword evidence="2" id="KW-1185">Reference proteome</keyword>
<sequence>MEPPPTPKSTISTPPTSNATGHSIQFLGVLYLALTGLIDSALPAAGPWIVAGKALSYLVNTPDILTIWPTSPDLWTHIFSSVCVMSKNPSSLLHFPAIFLVSGEALVKILACDDPDLYSFNHVLLAPVAERVPSSSPQMKRTTMPPAGT</sequence>
<proteinExistence type="predicted"/>
<name>A0ACC2U5F6_9FUNG</name>
<protein>
    <submittedName>
        <fullName evidence="1">Uncharacterized protein</fullName>
    </submittedName>
</protein>
<dbReference type="Proteomes" id="UP001165960">
    <property type="component" value="Unassembled WGS sequence"/>
</dbReference>
<evidence type="ECO:0000313" key="1">
    <source>
        <dbReference type="EMBL" id="KAJ9082253.1"/>
    </source>
</evidence>